<accession>A0A380P9C5</accession>
<sequence length="70" mass="7828">MNPLKQLFRATTSNREPDDLPRSKVYGWRCATCGDSYAGSDRQHVKGVAASHRQRMGGKCRTPKVYASEV</sequence>
<proteinExistence type="predicted"/>
<evidence type="ECO:0000313" key="2">
    <source>
        <dbReference type="EMBL" id="SUP61776.1"/>
    </source>
</evidence>
<evidence type="ECO:0000256" key="1">
    <source>
        <dbReference type="SAM" id="MobiDB-lite"/>
    </source>
</evidence>
<reference evidence="2 3" key="1">
    <citation type="submission" date="2018-06" db="EMBL/GenBank/DDBJ databases">
        <authorList>
            <consortium name="Pathogen Informatics"/>
            <person name="Doyle S."/>
        </authorList>
    </citation>
    <scope>NUCLEOTIDE SEQUENCE [LARGE SCALE GENOMIC DNA]</scope>
    <source>
        <strain evidence="2 3">NCTC7807</strain>
    </source>
</reference>
<evidence type="ECO:0000313" key="3">
    <source>
        <dbReference type="Proteomes" id="UP000254150"/>
    </source>
</evidence>
<dbReference type="EMBL" id="UHID01000008">
    <property type="protein sequence ID" value="SUP61776.1"/>
    <property type="molecule type" value="Genomic_DNA"/>
</dbReference>
<dbReference type="RefSeq" id="WP_115069561.1">
    <property type="nucleotide sequence ID" value="NZ_UHID01000008.1"/>
</dbReference>
<dbReference type="Proteomes" id="UP000254150">
    <property type="component" value="Unassembled WGS sequence"/>
</dbReference>
<protein>
    <submittedName>
        <fullName evidence="2">Uncharacterized protein</fullName>
    </submittedName>
</protein>
<gene>
    <name evidence="2" type="ORF">NCTC7807_04934</name>
</gene>
<organism evidence="2 3">
    <name type="scientific">Streptomyces griseus</name>
    <dbReference type="NCBI Taxonomy" id="1911"/>
    <lineage>
        <taxon>Bacteria</taxon>
        <taxon>Bacillati</taxon>
        <taxon>Actinomycetota</taxon>
        <taxon>Actinomycetes</taxon>
        <taxon>Kitasatosporales</taxon>
        <taxon>Streptomycetaceae</taxon>
        <taxon>Streptomyces</taxon>
    </lineage>
</organism>
<dbReference type="AlphaFoldDB" id="A0A380P9C5"/>
<feature type="region of interest" description="Disordered" evidence="1">
    <location>
        <begin position="49"/>
        <end position="70"/>
    </location>
</feature>
<feature type="compositionally biased region" description="Basic residues" evidence="1">
    <location>
        <begin position="52"/>
        <end position="62"/>
    </location>
</feature>
<name>A0A380P9C5_STRGR</name>